<feature type="transmembrane region" description="Helical" evidence="1">
    <location>
        <begin position="607"/>
        <end position="634"/>
    </location>
</feature>
<feature type="transmembrane region" description="Helical" evidence="1">
    <location>
        <begin position="496"/>
        <end position="517"/>
    </location>
</feature>
<keyword evidence="1" id="KW-1133">Transmembrane helix</keyword>
<feature type="domain" description="Epg5-like central TPR repeats" evidence="2">
    <location>
        <begin position="1054"/>
        <end position="1294"/>
    </location>
</feature>
<reference evidence="3 4" key="1">
    <citation type="journal article" date="2007" name="Science">
        <title>Sea anemone genome reveals ancestral eumetazoan gene repertoire and genomic organization.</title>
        <authorList>
            <person name="Putnam N.H."/>
            <person name="Srivastava M."/>
            <person name="Hellsten U."/>
            <person name="Dirks B."/>
            <person name="Chapman J."/>
            <person name="Salamov A."/>
            <person name="Terry A."/>
            <person name="Shapiro H."/>
            <person name="Lindquist E."/>
            <person name="Kapitonov V.V."/>
            <person name="Jurka J."/>
            <person name="Genikhovich G."/>
            <person name="Grigoriev I.V."/>
            <person name="Lucas S.M."/>
            <person name="Steele R.E."/>
            <person name="Finnerty J.R."/>
            <person name="Technau U."/>
            <person name="Martindale M.Q."/>
            <person name="Rokhsar D.S."/>
        </authorList>
    </citation>
    <scope>NUCLEOTIDE SEQUENCE [LARGE SCALE GENOMIC DNA]</scope>
    <source>
        <strain evidence="4">CH2 X CH6</strain>
    </source>
</reference>
<feature type="transmembrane region" description="Helical" evidence="1">
    <location>
        <begin position="724"/>
        <end position="743"/>
    </location>
</feature>
<dbReference type="PANTHER" id="PTHR31139:SF4">
    <property type="entry name" value="ECTOPIC P GRANULES PROTEIN 5 HOMOLOG"/>
    <property type="match status" value="1"/>
</dbReference>
<proteinExistence type="predicted"/>
<evidence type="ECO:0000256" key="1">
    <source>
        <dbReference type="SAM" id="Phobius"/>
    </source>
</evidence>
<name>A7SY35_NEMVE</name>
<dbReference type="InParanoid" id="A7SY35"/>
<keyword evidence="1" id="KW-0812">Transmembrane</keyword>
<sequence>MPWFLVYLWGDALSRKSNQINSAKTKVVETLEWLTQYFAGQRAELGGHVTGGIYTMWRPYIKQLSYLLGFLCQRLVVTSSQRYRAGGEEPEKALQDLWSIICSAFEPWIMSQDSPVPGNPPVAPWNESEVPQASDMVTLFTDTISCLHTHFPIPELCFSADEVEWYYSGLLSPWWELVHTNKMDYEILEVTGKWLKHAHGAHRRTTSSMTRQWSSRSTETVVITTILPLVDITTILPLVAITTILPLVVITTILPLVVITTILPLVAITTILPLVVITTILPLVVITTILPLVVITTILPLVVITTILPLVAITTILPLVVITTILPLVAITTILPLVVITTILPLVVITTILPLVAITTILPLVVITTILPLVVITTILPLVAITTILPLVAITTILPLVVITTILPLVAITTILPLVVITTILPLVVITTILPLVAITTILPLVAITTILPLVAITTILPLVVITTILPLVAITTILPLVAITTTLPLVAITTILPLVVITTILPLVAITTILPLVAITTILPLVAITTILPLVVITTILPLVAITTILPLVAITTILPLVVITTILPLVVITTILPLVAITTILPLVAITTILPLVVITTILPLVAITTILTLVAITTILPLVAITTILPLVVITTILPLVAITTILPLVVITTILPLVVITTILHLVAITTILPLVVITTILPLVAITTILPLVAITTILPLVVITTILPLVVITTILPLVAITTILSLVVITTILPLVVITTTLLLVVITTILPLVAITTILITITYRLNHRNVCREADRHILLDRDYIQLLPRMYTNDMTQAVISVPCRSKFRSGHQCIGPAQITLRYLAKHDNEIVIRQVSDNRQEYETMVKGFLQPCPMDVCTAAANVERIITCLVEKVESNKQRKNKEILSDIGTSLFYQLASTIDGNCLRYQPTLQFFSSCIEILGKTFILHTGSQTEQLLYAILELTSITMLLVPFFCPNESPDRFTAMYHEVLETSDKDLAFSLLSKVSQPCVQRYGGKKAVESLRREMLDVIDKYWFGLRWAGKEGKYSRLRVLMRNISIQFDLQQWLSSPENSLIERSSLASAIIKSLLSYGFEPQPGTRTVLEVQLRHMSLVLTYNFPEQYSQMLRLICDGSSSRSICLEVWNLFLDNIGCIPQDGSKDQGHGPAQPPMLPDQQVVETLEWLTQYFAGQRAELGGHVTGGIYTMWRPYIKQLSYLLGFLCQRLVVTSSQRYRAGGEEPEKALQDLWSIICSAFEPWIMSQDSPVPGNPPVAPWNESEVPQASDMVTLFTDTISCLHTHFPTLQDLWSIICSAFEPWIMSQDSPVPGYPRLRASRISLQVFLAALGPVSPNAEQHAAHGQECIHQSALLTLYTYVLLRLSQCTSPKQEMTVLADIVSWCSRMKIRRQFEDRAPLFWHKILQLALRQADYSGEPLNNVARQLSFLITTLHQLGEDKDSSGLLGAIGFGKKSSYSIRFRFLSRVLEAFILAQLPSNLLLRLEPKAPGYVREPVKSKQKNESGRTITSTAEAESALAALEALRSNKHYSQLVSHITEMHSFIANPLHSLRDGPAMVARLATDLYPEQPALRIMK</sequence>
<keyword evidence="4" id="KW-1185">Reference proteome</keyword>
<feature type="transmembrane region" description="Helical" evidence="1">
    <location>
        <begin position="328"/>
        <end position="349"/>
    </location>
</feature>
<feature type="transmembrane region" description="Helical" evidence="1">
    <location>
        <begin position="749"/>
        <end position="772"/>
    </location>
</feature>
<organism evidence="3 4">
    <name type="scientific">Nematostella vectensis</name>
    <name type="common">Starlet sea anemone</name>
    <dbReference type="NCBI Taxonomy" id="45351"/>
    <lineage>
        <taxon>Eukaryota</taxon>
        <taxon>Metazoa</taxon>
        <taxon>Cnidaria</taxon>
        <taxon>Anthozoa</taxon>
        <taxon>Hexacorallia</taxon>
        <taxon>Actiniaria</taxon>
        <taxon>Edwardsiidae</taxon>
        <taxon>Nematostella</taxon>
    </lineage>
</organism>
<keyword evidence="1" id="KW-0472">Membrane</keyword>
<feature type="transmembrane region" description="Helical" evidence="1">
    <location>
        <begin position="553"/>
        <end position="574"/>
    </location>
</feature>
<dbReference type="GO" id="GO:0097352">
    <property type="term" value="P:autophagosome maturation"/>
    <property type="evidence" value="ECO:0000318"/>
    <property type="project" value="GO_Central"/>
</dbReference>
<dbReference type="InterPro" id="IPR059030">
    <property type="entry name" value="TPR_Epg5_mid"/>
</dbReference>
<evidence type="ECO:0000313" key="3">
    <source>
        <dbReference type="EMBL" id="EDO31384.1"/>
    </source>
</evidence>
<evidence type="ECO:0000259" key="2">
    <source>
        <dbReference type="Pfam" id="PF26103"/>
    </source>
</evidence>
<feature type="transmembrane region" description="Helical" evidence="1">
    <location>
        <begin position="382"/>
        <end position="403"/>
    </location>
</feature>
<feature type="transmembrane region" description="Helical" evidence="1">
    <location>
        <begin position="580"/>
        <end position="600"/>
    </location>
</feature>
<dbReference type="InterPro" id="IPR051436">
    <property type="entry name" value="Autophagy-related_EPG5"/>
</dbReference>
<dbReference type="Pfam" id="PF26106">
    <property type="entry name" value="TPR_Epg5_C"/>
    <property type="match status" value="1"/>
</dbReference>
<feature type="domain" description="Epg5-like central TPR repeats" evidence="2">
    <location>
        <begin position="17"/>
        <end position="151"/>
    </location>
</feature>
<gene>
    <name evidence="3" type="ORF">NEMVEDRAFT_v1g248039</name>
</gene>
<feature type="transmembrane region" description="Helical" evidence="1">
    <location>
        <begin position="670"/>
        <end position="691"/>
    </location>
</feature>
<dbReference type="eggNOG" id="KOG3622">
    <property type="taxonomic scope" value="Eukaryota"/>
</dbReference>
<dbReference type="PANTHER" id="PTHR31139">
    <property type="entry name" value="ECTOPIC P GRANULES PROTEIN 5 HOMOLOG"/>
    <property type="match status" value="1"/>
</dbReference>
<feature type="transmembrane region" description="Helical" evidence="1">
    <location>
        <begin position="523"/>
        <end position="546"/>
    </location>
</feature>
<feature type="transmembrane region" description="Helical" evidence="1">
    <location>
        <begin position="697"/>
        <end position="717"/>
    </location>
</feature>
<evidence type="ECO:0000313" key="4">
    <source>
        <dbReference type="Proteomes" id="UP000001593"/>
    </source>
</evidence>
<dbReference type="Pfam" id="PF26103">
    <property type="entry name" value="TPR_Epg5"/>
    <property type="match status" value="3"/>
</dbReference>
<feature type="transmembrane region" description="Helical" evidence="1">
    <location>
        <begin position="640"/>
        <end position="663"/>
    </location>
</feature>
<dbReference type="EMBL" id="DS469907">
    <property type="protein sequence ID" value="EDO31384.1"/>
    <property type="molecule type" value="Genomic_DNA"/>
</dbReference>
<feature type="transmembrane region" description="Helical" evidence="1">
    <location>
        <begin position="355"/>
        <end position="375"/>
    </location>
</feature>
<dbReference type="Proteomes" id="UP000001593">
    <property type="component" value="Unassembled WGS sequence"/>
</dbReference>
<accession>A7SY35</accession>
<protein>
    <recommendedName>
        <fullName evidence="2">Epg5-like central TPR repeats domain-containing protein</fullName>
    </recommendedName>
</protein>
<dbReference type="GO" id="GO:0005737">
    <property type="term" value="C:cytoplasm"/>
    <property type="evidence" value="ECO:0000318"/>
    <property type="project" value="GO_Central"/>
</dbReference>
<dbReference type="HOGENOM" id="CLU_244955_0_0_1"/>
<feature type="domain" description="Epg5-like central TPR repeats" evidence="2">
    <location>
        <begin position="945"/>
        <end position="1000"/>
    </location>
</feature>